<evidence type="ECO:0000256" key="2">
    <source>
        <dbReference type="ARBA" id="ARBA00004887"/>
    </source>
</evidence>
<dbReference type="GO" id="GO:0004746">
    <property type="term" value="F:riboflavin synthase activity"/>
    <property type="evidence" value="ECO:0007669"/>
    <property type="project" value="UniProtKB-EC"/>
</dbReference>
<dbReference type="InterPro" id="IPR006399">
    <property type="entry name" value="Ribfl_synth_arc"/>
</dbReference>
<evidence type="ECO:0000256" key="8">
    <source>
        <dbReference type="NCBIfam" id="TIGR01506"/>
    </source>
</evidence>
<organism evidence="9 10">
    <name type="scientific">Zooshikella harenae</name>
    <dbReference type="NCBI Taxonomy" id="2827238"/>
    <lineage>
        <taxon>Bacteria</taxon>
        <taxon>Pseudomonadati</taxon>
        <taxon>Pseudomonadota</taxon>
        <taxon>Gammaproteobacteria</taxon>
        <taxon>Oceanospirillales</taxon>
        <taxon>Zooshikellaceae</taxon>
        <taxon>Zooshikella</taxon>
    </lineage>
</organism>
<sequence length="161" mass="17745">MMKKVGIVDTAFSRVDMAKFAIQQIEQAKQICNSELTWLKTTVPGHKEVAVEALRLLEQEQCDICIVFGWVGPKELDLTSAHEAAIALAMAKVQARKHVLECFIFESQHEQDALFEVASQRAIAHAKSAISMITDDPAWVVHSSIGDREGEANASVLEAID</sequence>
<dbReference type="InterPro" id="IPR036467">
    <property type="entry name" value="LS/RS_sf"/>
</dbReference>
<evidence type="ECO:0000313" key="10">
    <source>
        <dbReference type="Proteomes" id="UP000690515"/>
    </source>
</evidence>
<dbReference type="Pfam" id="PF00885">
    <property type="entry name" value="DMRL_synthase"/>
    <property type="match status" value="1"/>
</dbReference>
<keyword evidence="6" id="KW-0686">Riboflavin biosynthesis</keyword>
<evidence type="ECO:0000256" key="5">
    <source>
        <dbReference type="ARBA" id="ARBA00013950"/>
    </source>
</evidence>
<keyword evidence="10" id="KW-1185">Reference proteome</keyword>
<dbReference type="NCBIfam" id="TIGR01506">
    <property type="entry name" value="ribC_arch"/>
    <property type="match status" value="1"/>
</dbReference>
<evidence type="ECO:0000256" key="3">
    <source>
        <dbReference type="ARBA" id="ARBA00007424"/>
    </source>
</evidence>
<evidence type="ECO:0000256" key="4">
    <source>
        <dbReference type="ARBA" id="ARBA00012827"/>
    </source>
</evidence>
<dbReference type="RefSeq" id="WP_215820611.1">
    <property type="nucleotide sequence ID" value="NZ_JAGSOY010000036.1"/>
</dbReference>
<keyword evidence="7 9" id="KW-0808">Transferase</keyword>
<dbReference type="SUPFAM" id="SSF52121">
    <property type="entry name" value="Lumazine synthase"/>
    <property type="match status" value="1"/>
</dbReference>
<evidence type="ECO:0000256" key="1">
    <source>
        <dbReference type="ARBA" id="ARBA00000968"/>
    </source>
</evidence>
<comment type="caution">
    <text evidence="9">The sequence shown here is derived from an EMBL/GenBank/DDBJ whole genome shotgun (WGS) entry which is preliminary data.</text>
</comment>
<dbReference type="InterPro" id="IPR002180">
    <property type="entry name" value="LS/RS"/>
</dbReference>
<evidence type="ECO:0000256" key="7">
    <source>
        <dbReference type="ARBA" id="ARBA00022679"/>
    </source>
</evidence>
<name>A0ABS5ZE93_9GAMM</name>
<comment type="similarity">
    <text evidence="3">Belongs to the DMRL synthase family.</text>
</comment>
<protein>
    <recommendedName>
        <fullName evidence="5 8">Riboflavin synthase</fullName>
        <ecNumber evidence="4 8">2.5.1.9</ecNumber>
    </recommendedName>
</protein>
<dbReference type="Proteomes" id="UP000690515">
    <property type="component" value="Unassembled WGS sequence"/>
</dbReference>
<dbReference type="Gene3D" id="3.40.50.960">
    <property type="entry name" value="Lumazine/riboflavin synthase"/>
    <property type="match status" value="1"/>
</dbReference>
<dbReference type="EC" id="2.5.1.9" evidence="4 8"/>
<proteinExistence type="inferred from homology"/>
<comment type="pathway">
    <text evidence="2">Cofactor biosynthesis; riboflavin biosynthesis; riboflavin from 2-hydroxy-3-oxobutyl phosphate and 5-amino-6-(D-ribitylamino)uracil: step 2/2.</text>
</comment>
<gene>
    <name evidence="9" type="primary">ribC</name>
    <name evidence="9" type="ORF">KCG35_15080</name>
</gene>
<reference evidence="9 10" key="1">
    <citation type="submission" date="2021-04" db="EMBL/GenBank/DDBJ databases">
        <authorList>
            <person name="Pira H."/>
            <person name="Risdian C."/>
            <person name="Wink J."/>
        </authorList>
    </citation>
    <scope>NUCLEOTIDE SEQUENCE [LARGE SCALE GENOMIC DNA]</scope>
    <source>
        <strain evidence="9 10">WH53</strain>
    </source>
</reference>
<dbReference type="EMBL" id="JAGSOY010000036">
    <property type="protein sequence ID" value="MBU2712388.1"/>
    <property type="molecule type" value="Genomic_DNA"/>
</dbReference>
<comment type="catalytic activity">
    <reaction evidence="1">
        <text>2 6,7-dimethyl-8-(1-D-ribityl)lumazine + H(+) = 5-amino-6-(D-ribitylamino)uracil + riboflavin</text>
        <dbReference type="Rhea" id="RHEA:20772"/>
        <dbReference type="ChEBI" id="CHEBI:15378"/>
        <dbReference type="ChEBI" id="CHEBI:15934"/>
        <dbReference type="ChEBI" id="CHEBI:57986"/>
        <dbReference type="ChEBI" id="CHEBI:58201"/>
        <dbReference type="EC" id="2.5.1.9"/>
    </reaction>
</comment>
<accession>A0ABS5ZE93</accession>
<evidence type="ECO:0000256" key="6">
    <source>
        <dbReference type="ARBA" id="ARBA00022619"/>
    </source>
</evidence>
<evidence type="ECO:0000313" key="9">
    <source>
        <dbReference type="EMBL" id="MBU2712388.1"/>
    </source>
</evidence>